<name>A0AAD4T6F9_9MAGN</name>
<dbReference type="EC" id="5.2.1.8" evidence="2 5"/>
<dbReference type="Proteomes" id="UP001202328">
    <property type="component" value="Unassembled WGS sequence"/>
</dbReference>
<dbReference type="PANTHER" id="PTHR43811:SF48">
    <property type="entry name" value="PEPTIDYL-PROLYL CIS-TRANS ISOMERASE FKBP43"/>
    <property type="match status" value="1"/>
</dbReference>
<evidence type="ECO:0000313" key="8">
    <source>
        <dbReference type="Proteomes" id="UP001202328"/>
    </source>
</evidence>
<dbReference type="EMBL" id="JAJJMB010005286">
    <property type="protein sequence ID" value="KAI3939919.1"/>
    <property type="molecule type" value="Genomic_DNA"/>
</dbReference>
<dbReference type="PANTHER" id="PTHR43811">
    <property type="entry name" value="FKBP-TYPE PEPTIDYL-PROLYL CIS-TRANS ISOMERASE FKPA"/>
    <property type="match status" value="1"/>
</dbReference>
<evidence type="ECO:0000256" key="1">
    <source>
        <dbReference type="ARBA" id="ARBA00000971"/>
    </source>
</evidence>
<dbReference type="Pfam" id="PF00254">
    <property type="entry name" value="FKBP_C"/>
    <property type="match status" value="1"/>
</dbReference>
<evidence type="ECO:0000313" key="7">
    <source>
        <dbReference type="EMBL" id="KAI3939919.1"/>
    </source>
</evidence>
<evidence type="ECO:0000256" key="2">
    <source>
        <dbReference type="ARBA" id="ARBA00013194"/>
    </source>
</evidence>
<feature type="non-terminal residue" evidence="7">
    <location>
        <position position="183"/>
    </location>
</feature>
<keyword evidence="4 5" id="KW-0413">Isomerase</keyword>
<dbReference type="InterPro" id="IPR046357">
    <property type="entry name" value="PPIase_dom_sf"/>
</dbReference>
<dbReference type="AlphaFoldDB" id="A0AAD4T6F9"/>
<organism evidence="7 8">
    <name type="scientific">Papaver atlanticum</name>
    <dbReference type="NCBI Taxonomy" id="357466"/>
    <lineage>
        <taxon>Eukaryota</taxon>
        <taxon>Viridiplantae</taxon>
        <taxon>Streptophyta</taxon>
        <taxon>Embryophyta</taxon>
        <taxon>Tracheophyta</taxon>
        <taxon>Spermatophyta</taxon>
        <taxon>Magnoliopsida</taxon>
        <taxon>Ranunculales</taxon>
        <taxon>Papaveraceae</taxon>
        <taxon>Papaveroideae</taxon>
        <taxon>Papaver</taxon>
    </lineage>
</organism>
<dbReference type="PROSITE" id="PS50059">
    <property type="entry name" value="FKBP_PPIASE"/>
    <property type="match status" value="1"/>
</dbReference>
<keyword evidence="8" id="KW-1185">Reference proteome</keyword>
<evidence type="ECO:0000256" key="3">
    <source>
        <dbReference type="ARBA" id="ARBA00023110"/>
    </source>
</evidence>
<evidence type="ECO:0000256" key="4">
    <source>
        <dbReference type="ARBA" id="ARBA00023235"/>
    </source>
</evidence>
<keyword evidence="3 5" id="KW-0697">Rotamase</keyword>
<dbReference type="SUPFAM" id="SSF54534">
    <property type="entry name" value="FKBP-like"/>
    <property type="match status" value="1"/>
</dbReference>
<comment type="catalytic activity">
    <reaction evidence="1 5">
        <text>[protein]-peptidylproline (omega=180) = [protein]-peptidylproline (omega=0)</text>
        <dbReference type="Rhea" id="RHEA:16237"/>
        <dbReference type="Rhea" id="RHEA-COMP:10747"/>
        <dbReference type="Rhea" id="RHEA-COMP:10748"/>
        <dbReference type="ChEBI" id="CHEBI:83833"/>
        <dbReference type="ChEBI" id="CHEBI:83834"/>
        <dbReference type="EC" id="5.2.1.8"/>
    </reaction>
</comment>
<feature type="domain" description="PPIase FKBP-type" evidence="6">
    <location>
        <begin position="93"/>
        <end position="181"/>
    </location>
</feature>
<evidence type="ECO:0000256" key="5">
    <source>
        <dbReference type="PROSITE-ProRule" id="PRU00277"/>
    </source>
</evidence>
<dbReference type="InterPro" id="IPR001179">
    <property type="entry name" value="PPIase_FKBP_dom"/>
</dbReference>
<sequence>KDAVVLEVIGDRNVHLTGFYLGHNGQCGNAKKHGICSGYHIAEEENVVLKKDQEVEYEETEVNGRRVRTMSSGLVIEDMEVNQNRDAAIACNGCSVDIHFIAQMKRNGCVVQANLDRPPSKFKLGEGHLTKGLDAGINGMRIGEKRRLTVPPSMGYCGSLKRSDVPADAWLIIEVKLMGVNTV</sequence>
<accession>A0AAD4T6F9</accession>
<evidence type="ECO:0000259" key="6">
    <source>
        <dbReference type="PROSITE" id="PS50059"/>
    </source>
</evidence>
<reference evidence="7" key="1">
    <citation type="submission" date="2022-04" db="EMBL/GenBank/DDBJ databases">
        <title>A functionally conserved STORR gene fusion in Papaver species that diverged 16.8 million years ago.</title>
        <authorList>
            <person name="Catania T."/>
        </authorList>
    </citation>
    <scope>NUCLEOTIDE SEQUENCE</scope>
    <source>
        <strain evidence="7">S-188037</strain>
    </source>
</reference>
<dbReference type="Gene3D" id="3.10.50.40">
    <property type="match status" value="1"/>
</dbReference>
<dbReference type="GO" id="GO:0003755">
    <property type="term" value="F:peptidyl-prolyl cis-trans isomerase activity"/>
    <property type="evidence" value="ECO:0007669"/>
    <property type="project" value="UniProtKB-KW"/>
</dbReference>
<proteinExistence type="predicted"/>
<comment type="caution">
    <text evidence="7">The sequence shown here is derived from an EMBL/GenBank/DDBJ whole genome shotgun (WGS) entry which is preliminary data.</text>
</comment>
<gene>
    <name evidence="7" type="ORF">MKW98_029695</name>
</gene>
<protein>
    <recommendedName>
        <fullName evidence="2 5">peptidylprolyl isomerase</fullName>
        <ecNumber evidence="2 5">5.2.1.8</ecNumber>
    </recommendedName>
</protein>